<evidence type="ECO:0000259" key="6">
    <source>
        <dbReference type="Pfam" id="PF04542"/>
    </source>
</evidence>
<evidence type="ECO:0000256" key="4">
    <source>
        <dbReference type="ARBA" id="ARBA00023125"/>
    </source>
</evidence>
<dbReference type="Gene3D" id="1.10.1740.10">
    <property type="match status" value="1"/>
</dbReference>
<evidence type="ECO:0000259" key="7">
    <source>
        <dbReference type="Pfam" id="PF08281"/>
    </source>
</evidence>
<dbReference type="SUPFAM" id="SSF88946">
    <property type="entry name" value="Sigma2 domain of RNA polymerase sigma factors"/>
    <property type="match status" value="1"/>
</dbReference>
<dbReference type="InterPro" id="IPR039425">
    <property type="entry name" value="RNA_pol_sigma-70-like"/>
</dbReference>
<dbReference type="RefSeq" id="WP_378213995.1">
    <property type="nucleotide sequence ID" value="NZ_BAABHG010000011.1"/>
</dbReference>
<evidence type="ECO:0000256" key="2">
    <source>
        <dbReference type="ARBA" id="ARBA00023015"/>
    </source>
</evidence>
<gene>
    <name evidence="8" type="ORF">ACFSYJ_32575</name>
</gene>
<keyword evidence="4" id="KW-0238">DNA-binding</keyword>
<dbReference type="InterPro" id="IPR036388">
    <property type="entry name" value="WH-like_DNA-bd_sf"/>
</dbReference>
<reference evidence="9" key="1">
    <citation type="journal article" date="2019" name="Int. J. Syst. Evol. Microbiol.">
        <title>The Global Catalogue of Microorganisms (GCM) 10K type strain sequencing project: providing services to taxonomists for standard genome sequencing and annotation.</title>
        <authorList>
            <consortium name="The Broad Institute Genomics Platform"/>
            <consortium name="The Broad Institute Genome Sequencing Center for Infectious Disease"/>
            <person name="Wu L."/>
            <person name="Ma J."/>
        </authorList>
    </citation>
    <scope>NUCLEOTIDE SEQUENCE [LARGE SCALE GENOMIC DNA]</scope>
    <source>
        <strain evidence="9">CGMCC 4.7643</strain>
    </source>
</reference>
<evidence type="ECO:0000256" key="3">
    <source>
        <dbReference type="ARBA" id="ARBA00023082"/>
    </source>
</evidence>
<keyword evidence="9" id="KW-1185">Reference proteome</keyword>
<comment type="caution">
    <text evidence="8">The sequence shown here is derived from an EMBL/GenBank/DDBJ whole genome shotgun (WGS) entry which is preliminary data.</text>
</comment>
<dbReference type="InterPro" id="IPR013324">
    <property type="entry name" value="RNA_pol_sigma_r3/r4-like"/>
</dbReference>
<dbReference type="InterPro" id="IPR014284">
    <property type="entry name" value="RNA_pol_sigma-70_dom"/>
</dbReference>
<keyword evidence="2" id="KW-0805">Transcription regulation</keyword>
<dbReference type="InterPro" id="IPR013325">
    <property type="entry name" value="RNA_pol_sigma_r2"/>
</dbReference>
<dbReference type="Pfam" id="PF04542">
    <property type="entry name" value="Sigma70_r2"/>
    <property type="match status" value="1"/>
</dbReference>
<evidence type="ECO:0000313" key="8">
    <source>
        <dbReference type="EMBL" id="MFD2463386.1"/>
    </source>
</evidence>
<evidence type="ECO:0000313" key="9">
    <source>
        <dbReference type="Proteomes" id="UP001597419"/>
    </source>
</evidence>
<dbReference type="PANTHER" id="PTHR43133">
    <property type="entry name" value="RNA POLYMERASE ECF-TYPE SIGMA FACTO"/>
    <property type="match status" value="1"/>
</dbReference>
<proteinExistence type="inferred from homology"/>
<dbReference type="Pfam" id="PF08281">
    <property type="entry name" value="Sigma70_r4_2"/>
    <property type="match status" value="1"/>
</dbReference>
<dbReference type="SUPFAM" id="SSF88659">
    <property type="entry name" value="Sigma3 and sigma4 domains of RNA polymerase sigma factors"/>
    <property type="match status" value="1"/>
</dbReference>
<keyword evidence="3" id="KW-0731">Sigma factor</keyword>
<sequence>MRNQEIGSFGVEDCVQEILLAVTLALPHYEKEADKFFAFVFGIAAHKVSDYYRRRAREVHTFPTDILDFVTPSPHSSPDTIGFLEHKIAAQDLLTKLPKLHAQVLALRTIFGFTAEETARLLDMPSAGAVRVTQCRALSRLRQLLTAQGLSSRNS</sequence>
<feature type="domain" description="RNA polymerase sigma-70 region 2" evidence="6">
    <location>
        <begin position="11"/>
        <end position="57"/>
    </location>
</feature>
<comment type="similarity">
    <text evidence="1">Belongs to the sigma-70 factor family. ECF subfamily.</text>
</comment>
<evidence type="ECO:0000256" key="5">
    <source>
        <dbReference type="ARBA" id="ARBA00023163"/>
    </source>
</evidence>
<keyword evidence="5" id="KW-0804">Transcription</keyword>
<feature type="domain" description="RNA polymerase sigma factor 70 region 4 type 2" evidence="7">
    <location>
        <begin position="90"/>
        <end position="141"/>
    </location>
</feature>
<dbReference type="NCBIfam" id="TIGR02937">
    <property type="entry name" value="sigma70-ECF"/>
    <property type="match status" value="1"/>
</dbReference>
<evidence type="ECO:0000256" key="1">
    <source>
        <dbReference type="ARBA" id="ARBA00010641"/>
    </source>
</evidence>
<dbReference type="InterPro" id="IPR013249">
    <property type="entry name" value="RNA_pol_sigma70_r4_t2"/>
</dbReference>
<organism evidence="8 9">
    <name type="scientific">Amycolatopsis samaneae</name>
    <dbReference type="NCBI Taxonomy" id="664691"/>
    <lineage>
        <taxon>Bacteria</taxon>
        <taxon>Bacillati</taxon>
        <taxon>Actinomycetota</taxon>
        <taxon>Actinomycetes</taxon>
        <taxon>Pseudonocardiales</taxon>
        <taxon>Pseudonocardiaceae</taxon>
        <taxon>Amycolatopsis</taxon>
    </lineage>
</organism>
<accession>A0ABW5GRA7</accession>
<dbReference type="Gene3D" id="1.10.10.10">
    <property type="entry name" value="Winged helix-like DNA-binding domain superfamily/Winged helix DNA-binding domain"/>
    <property type="match status" value="1"/>
</dbReference>
<protein>
    <submittedName>
        <fullName evidence="8">Sigma-70 family RNA polymerase sigma factor</fullName>
    </submittedName>
</protein>
<dbReference type="InterPro" id="IPR007627">
    <property type="entry name" value="RNA_pol_sigma70_r2"/>
</dbReference>
<dbReference type="Proteomes" id="UP001597419">
    <property type="component" value="Unassembled WGS sequence"/>
</dbReference>
<dbReference type="PANTHER" id="PTHR43133:SF58">
    <property type="entry name" value="ECF RNA POLYMERASE SIGMA FACTOR SIGD"/>
    <property type="match status" value="1"/>
</dbReference>
<dbReference type="EMBL" id="JBHUKU010000021">
    <property type="protein sequence ID" value="MFD2463386.1"/>
    <property type="molecule type" value="Genomic_DNA"/>
</dbReference>
<name>A0ABW5GRA7_9PSEU</name>